<reference evidence="2 3" key="1">
    <citation type="submission" date="2020-07" db="EMBL/GenBank/DDBJ databases">
        <title>Genomic Encyclopedia of Type Strains, Phase IV (KMG-V): Genome sequencing to study the core and pangenomes of soil and plant-associated prokaryotes.</title>
        <authorList>
            <person name="Whitman W."/>
        </authorList>
    </citation>
    <scope>NUCLEOTIDE SEQUENCE [LARGE SCALE GENOMIC DNA]</scope>
    <source>
        <strain evidence="2 3">M8UP22</strain>
    </source>
</reference>
<feature type="compositionally biased region" description="Basic and acidic residues" evidence="1">
    <location>
        <begin position="85"/>
        <end position="103"/>
    </location>
</feature>
<evidence type="ECO:0000313" key="2">
    <source>
        <dbReference type="EMBL" id="NYF92241.1"/>
    </source>
</evidence>
<comment type="caution">
    <text evidence="2">The sequence shown here is derived from an EMBL/GenBank/DDBJ whole genome shotgun (WGS) entry which is preliminary data.</text>
</comment>
<protein>
    <submittedName>
        <fullName evidence="2">Uncharacterized protein</fullName>
    </submittedName>
</protein>
<feature type="region of interest" description="Disordered" evidence="1">
    <location>
        <begin position="85"/>
        <end position="114"/>
    </location>
</feature>
<dbReference type="Proteomes" id="UP000564385">
    <property type="component" value="Unassembled WGS sequence"/>
</dbReference>
<gene>
    <name evidence="2" type="ORF">HDF08_004364</name>
</gene>
<dbReference type="EMBL" id="JACCCU010000004">
    <property type="protein sequence ID" value="NYF92241.1"/>
    <property type="molecule type" value="Genomic_DNA"/>
</dbReference>
<evidence type="ECO:0000256" key="1">
    <source>
        <dbReference type="SAM" id="MobiDB-lite"/>
    </source>
</evidence>
<organism evidence="2 3">
    <name type="scientific">Tunturiibacter lichenicola</name>
    <dbReference type="NCBI Taxonomy" id="2051959"/>
    <lineage>
        <taxon>Bacteria</taxon>
        <taxon>Pseudomonadati</taxon>
        <taxon>Acidobacteriota</taxon>
        <taxon>Terriglobia</taxon>
        <taxon>Terriglobales</taxon>
        <taxon>Acidobacteriaceae</taxon>
        <taxon>Tunturiibacter</taxon>
    </lineage>
</organism>
<accession>A0A852VM52</accession>
<sequence>MAHKTVFSLGAAVAGGPFRRAVVVEPFRPVAEEEAHQNRAGVEVCQPTRHRAGVKQLYSCVVMKVQAAVLVVLVVAGPHLQQLRQGREECRRAGSQRTSDRSAGHSPLRLKIVH</sequence>
<evidence type="ECO:0000313" key="3">
    <source>
        <dbReference type="Proteomes" id="UP000564385"/>
    </source>
</evidence>
<dbReference type="AlphaFoldDB" id="A0A852VM52"/>
<name>A0A852VM52_9BACT</name>
<proteinExistence type="predicted"/>